<evidence type="ECO:0000313" key="4">
    <source>
        <dbReference type="Proteomes" id="UP001479436"/>
    </source>
</evidence>
<feature type="compositionally biased region" description="Basic and acidic residues" evidence="1">
    <location>
        <begin position="370"/>
        <end position="380"/>
    </location>
</feature>
<dbReference type="InterPro" id="IPR050904">
    <property type="entry name" value="Adhesion/Biosynth-related"/>
</dbReference>
<feature type="region of interest" description="Disordered" evidence="1">
    <location>
        <begin position="300"/>
        <end position="421"/>
    </location>
</feature>
<protein>
    <recommendedName>
        <fullName evidence="2">FAS1 domain-containing protein</fullName>
    </recommendedName>
</protein>
<dbReference type="PANTHER" id="PTHR10900:SF77">
    <property type="entry name" value="FI19380P1"/>
    <property type="match status" value="1"/>
</dbReference>
<keyword evidence="4" id="KW-1185">Reference proteome</keyword>
<organism evidence="3 4">
    <name type="scientific">Basidiobolus ranarum</name>
    <dbReference type="NCBI Taxonomy" id="34480"/>
    <lineage>
        <taxon>Eukaryota</taxon>
        <taxon>Fungi</taxon>
        <taxon>Fungi incertae sedis</taxon>
        <taxon>Zoopagomycota</taxon>
        <taxon>Entomophthoromycotina</taxon>
        <taxon>Basidiobolomycetes</taxon>
        <taxon>Basidiobolales</taxon>
        <taxon>Basidiobolaceae</taxon>
        <taxon>Basidiobolus</taxon>
    </lineage>
</organism>
<feature type="non-terminal residue" evidence="3">
    <location>
        <position position="421"/>
    </location>
</feature>
<feature type="compositionally biased region" description="Basic and acidic residues" evidence="1">
    <location>
        <begin position="404"/>
        <end position="414"/>
    </location>
</feature>
<feature type="domain" description="FAS1" evidence="2">
    <location>
        <begin position="69"/>
        <end position="207"/>
    </location>
</feature>
<name>A0ABR2WIG3_9FUNG</name>
<dbReference type="Pfam" id="PF02469">
    <property type="entry name" value="Fasciclin"/>
    <property type="match status" value="2"/>
</dbReference>
<comment type="caution">
    <text evidence="3">The sequence shown here is derived from an EMBL/GenBank/DDBJ whole genome shotgun (WGS) entry which is preliminary data.</text>
</comment>
<dbReference type="Proteomes" id="UP001479436">
    <property type="component" value="Unassembled WGS sequence"/>
</dbReference>
<dbReference type="EMBL" id="JASJQH010001450">
    <property type="protein sequence ID" value="KAK9761302.1"/>
    <property type="molecule type" value="Genomic_DNA"/>
</dbReference>
<sequence length="421" mass="48145">MSSSEVKSFYSFSSDETKALGSGEILEKVMEDGSESVNLEADKLQIVPTTSEESADGSTDSNNCLHEGSETVLELLGKDGRFTKFLKKIGANNAFEGDLGDPREEWTIFAPTDKAFNKLQKSHQKYSEEKLQKILQYHVVRDFLTEDDFETTPLVPTAFVSSRLEGHPQRLLIESYKNHFYINYGVTIKETDMEARNGVVHVINEVILPPNRMLKQLKEISKEFTIFIKAVEKTGLEKEFNANGITGFIPTNYAFKGLGRKALKHLFSSYGLMELRRILINHLSTKLIYSTDLKRLLRRGDLGKKKGKHNDSDRDLPPRRGRRHDHPSRGGRRPDWDDDDDYDDYPRRGRGRRDDEPGGQFPPRRGGGGRRWDDEPEGRFPPRRGGRRWDDEPEGRFPPRRGGRHGDDEPDGRFPPRRGGR</sequence>
<feature type="compositionally biased region" description="Basic and acidic residues" evidence="1">
    <location>
        <begin position="387"/>
        <end position="397"/>
    </location>
</feature>
<evidence type="ECO:0000256" key="1">
    <source>
        <dbReference type="SAM" id="MobiDB-lite"/>
    </source>
</evidence>
<dbReference type="Gene3D" id="2.30.180.10">
    <property type="entry name" value="FAS1 domain"/>
    <property type="match status" value="2"/>
</dbReference>
<dbReference type="SMART" id="SM00554">
    <property type="entry name" value="FAS1"/>
    <property type="match status" value="1"/>
</dbReference>
<proteinExistence type="predicted"/>
<evidence type="ECO:0000313" key="3">
    <source>
        <dbReference type="EMBL" id="KAK9761302.1"/>
    </source>
</evidence>
<dbReference type="PROSITE" id="PS50213">
    <property type="entry name" value="FAS1"/>
    <property type="match status" value="2"/>
</dbReference>
<dbReference type="PANTHER" id="PTHR10900">
    <property type="entry name" value="PERIOSTIN-RELATED"/>
    <property type="match status" value="1"/>
</dbReference>
<reference evidence="3 4" key="1">
    <citation type="submission" date="2023-04" db="EMBL/GenBank/DDBJ databases">
        <title>Genome of Basidiobolus ranarum AG-B5.</title>
        <authorList>
            <person name="Stajich J.E."/>
            <person name="Carter-House D."/>
            <person name="Gryganskyi A."/>
        </authorList>
    </citation>
    <scope>NUCLEOTIDE SEQUENCE [LARGE SCALE GENOMIC DNA]</scope>
    <source>
        <strain evidence="3 4">AG-B5</strain>
    </source>
</reference>
<feature type="domain" description="FAS1" evidence="2">
    <location>
        <begin position="211"/>
        <end position="283"/>
    </location>
</feature>
<dbReference type="InterPro" id="IPR036378">
    <property type="entry name" value="FAS1_dom_sf"/>
</dbReference>
<gene>
    <name evidence="3" type="ORF">K7432_013897</name>
</gene>
<feature type="compositionally biased region" description="Basic residues" evidence="1">
    <location>
        <begin position="319"/>
        <end position="331"/>
    </location>
</feature>
<feature type="compositionally biased region" description="Basic and acidic residues" evidence="1">
    <location>
        <begin position="300"/>
        <end position="318"/>
    </location>
</feature>
<accession>A0ABR2WIG3</accession>
<evidence type="ECO:0000259" key="2">
    <source>
        <dbReference type="PROSITE" id="PS50213"/>
    </source>
</evidence>
<dbReference type="InterPro" id="IPR000782">
    <property type="entry name" value="FAS1_domain"/>
</dbReference>
<feature type="compositionally biased region" description="Basic and acidic residues" evidence="1">
    <location>
        <begin position="344"/>
        <end position="356"/>
    </location>
</feature>
<dbReference type="SUPFAM" id="SSF82153">
    <property type="entry name" value="FAS1 domain"/>
    <property type="match status" value="2"/>
</dbReference>